<evidence type="ECO:0000256" key="1">
    <source>
        <dbReference type="ARBA" id="ARBA00004127"/>
    </source>
</evidence>
<organism evidence="7 8">
    <name type="scientific">Mesobacillus boroniphilus</name>
    <dbReference type="NCBI Taxonomy" id="308892"/>
    <lineage>
        <taxon>Bacteria</taxon>
        <taxon>Bacillati</taxon>
        <taxon>Bacillota</taxon>
        <taxon>Bacilli</taxon>
        <taxon>Bacillales</taxon>
        <taxon>Bacillaceae</taxon>
        <taxon>Mesobacillus</taxon>
    </lineage>
</organism>
<evidence type="ECO:0000256" key="3">
    <source>
        <dbReference type="ARBA" id="ARBA00022989"/>
    </source>
</evidence>
<dbReference type="InterPro" id="IPR010652">
    <property type="entry name" value="DUF1232"/>
</dbReference>
<reference evidence="7 8" key="1">
    <citation type="journal article" date="2021" name="Microorganisms">
        <title>Bacterial Dimethylsulfoniopropionate Biosynthesis in the East China Sea.</title>
        <authorList>
            <person name="Liu J."/>
            <person name="Zhang Y."/>
            <person name="Liu J."/>
            <person name="Zhong H."/>
            <person name="Williams B.T."/>
            <person name="Zheng Y."/>
            <person name="Curson A.R.J."/>
            <person name="Sun C."/>
            <person name="Sun H."/>
            <person name="Song D."/>
            <person name="Wagner Mackenzie B."/>
            <person name="Bermejo Martinez A."/>
            <person name="Todd J.D."/>
            <person name="Zhang X.H."/>
        </authorList>
    </citation>
    <scope>NUCLEOTIDE SEQUENCE [LARGE SCALE GENOMIC DNA]</scope>
    <source>
        <strain evidence="7 8">ESS08</strain>
    </source>
</reference>
<dbReference type="EMBL" id="QTKX01000001">
    <property type="protein sequence ID" value="MBS8263791.1"/>
    <property type="molecule type" value="Genomic_DNA"/>
</dbReference>
<feature type="domain" description="DUF1232" evidence="6">
    <location>
        <begin position="36"/>
        <end position="71"/>
    </location>
</feature>
<evidence type="ECO:0000256" key="2">
    <source>
        <dbReference type="ARBA" id="ARBA00022692"/>
    </source>
</evidence>
<evidence type="ECO:0000256" key="4">
    <source>
        <dbReference type="ARBA" id="ARBA00023136"/>
    </source>
</evidence>
<name>A0A944CK14_9BACI</name>
<keyword evidence="3 5" id="KW-1133">Transmembrane helix</keyword>
<feature type="transmembrane region" description="Helical" evidence="5">
    <location>
        <begin position="33"/>
        <end position="53"/>
    </location>
</feature>
<feature type="transmembrane region" description="Helical" evidence="5">
    <location>
        <begin position="59"/>
        <end position="81"/>
    </location>
</feature>
<comment type="caution">
    <text evidence="7">The sequence shown here is derived from an EMBL/GenBank/DDBJ whole genome shotgun (WGS) entry which is preliminary data.</text>
</comment>
<dbReference type="RefSeq" id="WP_213367331.1">
    <property type="nucleotide sequence ID" value="NZ_QTKX01000001.1"/>
</dbReference>
<accession>A0A944CK14</accession>
<sequence length="126" mass="14502">MGEALETFRKRMNKIKEDIFIIAEAYKHPDTPFYIKLFAIIVVAYAFSPIDLIPDFIPILGYLDDLILVPLGIAILLKLIPDHIIQYSREKVAASGKVKHKNWIAGTIIVLLWALMLYWMVDFLVK</sequence>
<dbReference type="Proteomes" id="UP000761411">
    <property type="component" value="Unassembled WGS sequence"/>
</dbReference>
<keyword evidence="2 5" id="KW-0812">Transmembrane</keyword>
<comment type="subcellular location">
    <subcellularLocation>
        <location evidence="1">Endomembrane system</location>
        <topology evidence="1">Multi-pass membrane protein</topology>
    </subcellularLocation>
</comment>
<dbReference type="Pfam" id="PF06803">
    <property type="entry name" value="DUF1232"/>
    <property type="match status" value="1"/>
</dbReference>
<protein>
    <submittedName>
        <fullName evidence="7">DUF1232 domain-containing protein</fullName>
    </submittedName>
</protein>
<evidence type="ECO:0000256" key="5">
    <source>
        <dbReference type="SAM" id="Phobius"/>
    </source>
</evidence>
<dbReference type="GO" id="GO:0012505">
    <property type="term" value="C:endomembrane system"/>
    <property type="evidence" value="ECO:0007669"/>
    <property type="project" value="UniProtKB-SubCell"/>
</dbReference>
<feature type="transmembrane region" description="Helical" evidence="5">
    <location>
        <begin position="102"/>
        <end position="121"/>
    </location>
</feature>
<proteinExistence type="predicted"/>
<evidence type="ECO:0000259" key="6">
    <source>
        <dbReference type="Pfam" id="PF06803"/>
    </source>
</evidence>
<keyword evidence="4 5" id="KW-0472">Membrane</keyword>
<keyword evidence="8" id="KW-1185">Reference proteome</keyword>
<evidence type="ECO:0000313" key="7">
    <source>
        <dbReference type="EMBL" id="MBS8263791.1"/>
    </source>
</evidence>
<gene>
    <name evidence="7" type="ORF">DYI25_04950</name>
</gene>
<dbReference type="AlphaFoldDB" id="A0A944CK14"/>
<evidence type="ECO:0000313" key="8">
    <source>
        <dbReference type="Proteomes" id="UP000761411"/>
    </source>
</evidence>